<protein>
    <submittedName>
        <fullName evidence="1">Uncharacterized protein</fullName>
    </submittedName>
</protein>
<dbReference type="AlphaFoldDB" id="A0A0K2SZD2"/>
<dbReference type="EMBL" id="HACA01001381">
    <property type="protein sequence ID" value="CDW18742.1"/>
    <property type="molecule type" value="Transcribed_RNA"/>
</dbReference>
<accession>A0A0K2SZD2</accession>
<feature type="non-terminal residue" evidence="1">
    <location>
        <position position="1"/>
    </location>
</feature>
<organism evidence="1">
    <name type="scientific">Lepeophtheirus salmonis</name>
    <name type="common">Salmon louse</name>
    <name type="synonym">Caligus salmonis</name>
    <dbReference type="NCBI Taxonomy" id="72036"/>
    <lineage>
        <taxon>Eukaryota</taxon>
        <taxon>Metazoa</taxon>
        <taxon>Ecdysozoa</taxon>
        <taxon>Arthropoda</taxon>
        <taxon>Crustacea</taxon>
        <taxon>Multicrustacea</taxon>
        <taxon>Hexanauplia</taxon>
        <taxon>Copepoda</taxon>
        <taxon>Siphonostomatoida</taxon>
        <taxon>Caligidae</taxon>
        <taxon>Lepeophtheirus</taxon>
    </lineage>
</organism>
<reference evidence="1" key="1">
    <citation type="submission" date="2014-05" db="EMBL/GenBank/DDBJ databases">
        <authorList>
            <person name="Chronopoulou M."/>
        </authorList>
    </citation>
    <scope>NUCLEOTIDE SEQUENCE</scope>
    <source>
        <tissue evidence="1">Whole organism</tissue>
    </source>
</reference>
<proteinExistence type="predicted"/>
<evidence type="ECO:0000313" key="1">
    <source>
        <dbReference type="EMBL" id="CDW18742.1"/>
    </source>
</evidence>
<name>A0A0K2SZD2_LEPSM</name>
<sequence>ILQKQLFYKLSSKIGIRCFCKIIARKLDMLNVNFRNLYLEKNSVFRCSQLHLGIFCSHRFTVDGTLINHF</sequence>